<dbReference type="PANTHER" id="PTHR23417">
    <property type="entry name" value="3-DEOXY-D-MANNO-OCTULOSONIC-ACID TRANSFERASE/TRNA GUANINE-N 7 - -METHYLTRANSFERASE"/>
    <property type="match status" value="1"/>
</dbReference>
<feature type="binding site" evidence="7">
    <location>
        <position position="79"/>
    </location>
    <ligand>
        <name>S-adenosyl-L-methionine</name>
        <dbReference type="ChEBI" id="CHEBI:59789"/>
    </ligand>
</feature>
<dbReference type="SUPFAM" id="SSF53335">
    <property type="entry name" value="S-adenosyl-L-methionine-dependent methyltransferases"/>
    <property type="match status" value="1"/>
</dbReference>
<comment type="pathway">
    <text evidence="7">tRNA modification; N(7)-methylguanine-tRNA biosynthesis.</text>
</comment>
<organism evidence="8 9">
    <name type="scientific">Candidatus Neptunichlamydia vexilliferae</name>
    <dbReference type="NCBI Taxonomy" id="1651774"/>
    <lineage>
        <taxon>Bacteria</taxon>
        <taxon>Pseudomonadati</taxon>
        <taxon>Chlamydiota</taxon>
        <taxon>Chlamydiia</taxon>
        <taxon>Parachlamydiales</taxon>
        <taxon>Simkaniaceae</taxon>
        <taxon>Candidatus Neptunichlamydia</taxon>
    </lineage>
</organism>
<evidence type="ECO:0000256" key="7">
    <source>
        <dbReference type="HAMAP-Rule" id="MF_01057"/>
    </source>
</evidence>
<dbReference type="Gene3D" id="3.40.50.150">
    <property type="entry name" value="Vaccinia Virus protein VP39"/>
    <property type="match status" value="1"/>
</dbReference>
<keyword evidence="4 7" id="KW-0808">Transferase</keyword>
<dbReference type="Proteomes" id="UP001194714">
    <property type="component" value="Unassembled WGS sequence"/>
</dbReference>
<evidence type="ECO:0000256" key="6">
    <source>
        <dbReference type="ARBA" id="ARBA00022694"/>
    </source>
</evidence>
<comment type="caution">
    <text evidence="8">The sequence shown here is derived from an EMBL/GenBank/DDBJ whole genome shotgun (WGS) entry which is preliminary data.</text>
</comment>
<dbReference type="InterPro" id="IPR055361">
    <property type="entry name" value="tRNA_methyltr_TrmB_bact"/>
</dbReference>
<evidence type="ECO:0000313" key="9">
    <source>
        <dbReference type="Proteomes" id="UP001194714"/>
    </source>
</evidence>
<evidence type="ECO:0000256" key="3">
    <source>
        <dbReference type="ARBA" id="ARBA00022603"/>
    </source>
</evidence>
<protein>
    <recommendedName>
        <fullName evidence="7">tRNA (guanine-N(7)-)-methyltransferase</fullName>
        <ecNumber evidence="7">2.1.1.33</ecNumber>
    </recommendedName>
    <alternativeName>
        <fullName evidence="7">tRNA (guanine(46)-N(7))-methyltransferase</fullName>
    </alternativeName>
    <alternativeName>
        <fullName evidence="7">tRNA(m7G46)-methyltransferase</fullName>
    </alternativeName>
</protein>
<proteinExistence type="inferred from homology"/>
<dbReference type="EMBL" id="JAAEJV010000011">
    <property type="protein sequence ID" value="MBF5059092.1"/>
    <property type="molecule type" value="Genomic_DNA"/>
</dbReference>
<keyword evidence="5 7" id="KW-0949">S-adenosyl-L-methionine</keyword>
<dbReference type="PANTHER" id="PTHR23417:SF14">
    <property type="entry name" value="PENTACOTRIPEPTIDE-REPEAT REGION OF PRORP DOMAIN-CONTAINING PROTEIN"/>
    <property type="match status" value="1"/>
</dbReference>
<dbReference type="GO" id="GO:0008176">
    <property type="term" value="F:tRNA (guanine(46)-N7)-methyltransferase activity"/>
    <property type="evidence" value="ECO:0007669"/>
    <property type="project" value="UniProtKB-EC"/>
</dbReference>
<keyword evidence="6 7" id="KW-0819">tRNA processing</keyword>
<reference evidence="8 9" key="1">
    <citation type="submission" date="2020-01" db="EMBL/GenBank/DDBJ databases">
        <title>Draft genome sequence of Cand. Neptunochlamydia vexilliferae K9.</title>
        <authorList>
            <person name="Schulz F."/>
            <person name="Koestlbacher S."/>
            <person name="Wascher F."/>
            <person name="Pizzetti I."/>
            <person name="Horn M."/>
        </authorList>
    </citation>
    <scope>NUCLEOTIDE SEQUENCE [LARGE SCALE GENOMIC DNA]</scope>
    <source>
        <strain evidence="8 9">K9</strain>
    </source>
</reference>
<dbReference type="NCBIfam" id="TIGR00091">
    <property type="entry name" value="tRNA (guanosine(46)-N7)-methyltransferase TrmB"/>
    <property type="match status" value="1"/>
</dbReference>
<feature type="binding site" evidence="7">
    <location>
        <position position="106"/>
    </location>
    <ligand>
        <name>S-adenosyl-L-methionine</name>
        <dbReference type="ChEBI" id="CHEBI:59789"/>
    </ligand>
</feature>
<dbReference type="RefSeq" id="WP_194847393.1">
    <property type="nucleotide sequence ID" value="NZ_JAAEJV010000011.1"/>
</dbReference>
<evidence type="ECO:0000256" key="1">
    <source>
        <dbReference type="ARBA" id="ARBA00000142"/>
    </source>
</evidence>
<feature type="binding site" evidence="7">
    <location>
        <position position="165"/>
    </location>
    <ligand>
        <name>substrate</name>
    </ligand>
</feature>
<dbReference type="HAMAP" id="MF_01057">
    <property type="entry name" value="tRNA_methyltr_TrmB"/>
    <property type="match status" value="1"/>
</dbReference>
<accession>A0ABS0AZQ6</accession>
<dbReference type="Pfam" id="PF02390">
    <property type="entry name" value="Methyltransf_4"/>
    <property type="match status" value="1"/>
</dbReference>
<evidence type="ECO:0000256" key="5">
    <source>
        <dbReference type="ARBA" id="ARBA00022691"/>
    </source>
</evidence>
<feature type="binding site" evidence="7">
    <location>
        <position position="133"/>
    </location>
    <ligand>
        <name>substrate</name>
    </ligand>
</feature>
<sequence>MKPKDLKRPYSWEERHPLLKDQVFYVPEYYDEHKKALFPPFQEFFGNENPVHLEYCSGNGEWIINRAQENPEVNWIAVEIWFERVRKIYSKTVNYGIDNLMIISGEGLTFAREYLPESCLDAVYVNFPDPWPKDRHAKHRIIQRPFVDELKRTVKTGGTVTLVTDDPTYKGQMEYEMQEWPKIAPLNENYGSSFFERLWLSKGRDIYHMSYANH</sequence>
<dbReference type="InterPro" id="IPR003358">
    <property type="entry name" value="tRNA_(Gua-N-7)_MeTrfase_Trmb"/>
</dbReference>
<feature type="binding site" evidence="7">
    <location>
        <position position="129"/>
    </location>
    <ligand>
        <name>S-adenosyl-L-methionine</name>
        <dbReference type="ChEBI" id="CHEBI:59789"/>
    </ligand>
</feature>
<evidence type="ECO:0000256" key="2">
    <source>
        <dbReference type="ARBA" id="ARBA00003015"/>
    </source>
</evidence>
<dbReference type="InterPro" id="IPR029063">
    <property type="entry name" value="SAM-dependent_MTases_sf"/>
</dbReference>
<comment type="caution">
    <text evidence="7">Lacks conserved residue(s) required for the propagation of feature annotation.</text>
</comment>
<gene>
    <name evidence="7" type="primary">trmB</name>
    <name evidence="8" type="ORF">NEPTK9_000598</name>
</gene>
<dbReference type="PROSITE" id="PS51625">
    <property type="entry name" value="SAM_MT_TRMB"/>
    <property type="match status" value="1"/>
</dbReference>
<name>A0ABS0AZQ6_9BACT</name>
<keyword evidence="9" id="KW-1185">Reference proteome</keyword>
<evidence type="ECO:0000256" key="4">
    <source>
        <dbReference type="ARBA" id="ARBA00022679"/>
    </source>
</evidence>
<keyword evidence="3 7" id="KW-0489">Methyltransferase</keyword>
<dbReference type="EC" id="2.1.1.33" evidence="7"/>
<feature type="binding site" evidence="7">
    <location>
        <position position="54"/>
    </location>
    <ligand>
        <name>S-adenosyl-L-methionine</name>
        <dbReference type="ChEBI" id="CHEBI:59789"/>
    </ligand>
</feature>
<comment type="catalytic activity">
    <reaction evidence="1 7">
        <text>guanosine(46) in tRNA + S-adenosyl-L-methionine = N(7)-methylguanosine(46) in tRNA + S-adenosyl-L-homocysteine</text>
        <dbReference type="Rhea" id="RHEA:42708"/>
        <dbReference type="Rhea" id="RHEA-COMP:10188"/>
        <dbReference type="Rhea" id="RHEA-COMP:10189"/>
        <dbReference type="ChEBI" id="CHEBI:57856"/>
        <dbReference type="ChEBI" id="CHEBI:59789"/>
        <dbReference type="ChEBI" id="CHEBI:74269"/>
        <dbReference type="ChEBI" id="CHEBI:74480"/>
        <dbReference type="EC" id="2.1.1.33"/>
    </reaction>
</comment>
<comment type="similarity">
    <text evidence="7">Belongs to the class I-like SAM-binding methyltransferase superfamily. TrmB family.</text>
</comment>
<comment type="function">
    <text evidence="2 7">Catalyzes the formation of N(7)-methylguanine at position 46 (m7G46) in tRNA.</text>
</comment>
<evidence type="ECO:0000313" key="8">
    <source>
        <dbReference type="EMBL" id="MBF5059092.1"/>
    </source>
</evidence>